<dbReference type="EMBL" id="VOQR01000001">
    <property type="protein sequence ID" value="TXC69582.1"/>
    <property type="molecule type" value="Genomic_DNA"/>
</dbReference>
<keyword evidence="3" id="KW-1185">Reference proteome</keyword>
<evidence type="ECO:0000313" key="2">
    <source>
        <dbReference type="EMBL" id="TXC69582.1"/>
    </source>
</evidence>
<feature type="signal peptide" evidence="1">
    <location>
        <begin position="1"/>
        <end position="21"/>
    </location>
</feature>
<evidence type="ECO:0000313" key="3">
    <source>
        <dbReference type="Proteomes" id="UP000321250"/>
    </source>
</evidence>
<proteinExistence type="predicted"/>
<reference evidence="2 3" key="1">
    <citation type="journal article" date="2013" name="Antonie Van Leeuwenhoek">
        <title>Sphingomonas ginsenosidivorax sp. nov., with the ability to transform ginsenosides.</title>
        <authorList>
            <person name="Jin X.F."/>
            <person name="Kim J.K."/>
            <person name="Liu Q.M."/>
            <person name="Kang M.S."/>
            <person name="He D."/>
            <person name="Jin F.X."/>
            <person name="Kim S.C."/>
            <person name="Im W.T."/>
        </authorList>
    </citation>
    <scope>NUCLEOTIDE SEQUENCE [LARGE SCALE GENOMIC DNA]</scope>
    <source>
        <strain evidence="2 3">KHI67</strain>
    </source>
</reference>
<evidence type="ECO:0000256" key="1">
    <source>
        <dbReference type="SAM" id="SignalP"/>
    </source>
</evidence>
<feature type="chain" id="PRO_5022951747" evidence="1">
    <location>
        <begin position="22"/>
        <end position="195"/>
    </location>
</feature>
<dbReference type="Proteomes" id="UP000321250">
    <property type="component" value="Unassembled WGS sequence"/>
</dbReference>
<name>A0A5C6U9L3_9SPHN</name>
<organism evidence="2 3">
    <name type="scientific">Sphingomonas ginsenosidivorax</name>
    <dbReference type="NCBI Taxonomy" id="862135"/>
    <lineage>
        <taxon>Bacteria</taxon>
        <taxon>Pseudomonadati</taxon>
        <taxon>Pseudomonadota</taxon>
        <taxon>Alphaproteobacteria</taxon>
        <taxon>Sphingomonadales</taxon>
        <taxon>Sphingomonadaceae</taxon>
        <taxon>Sphingomonas</taxon>
    </lineage>
</organism>
<protein>
    <submittedName>
        <fullName evidence="2">Opacity protein</fullName>
    </submittedName>
</protein>
<accession>A0A5C6U9L3</accession>
<dbReference type="AlphaFoldDB" id="A0A5C6U9L3"/>
<comment type="caution">
    <text evidence="2">The sequence shown here is derived from an EMBL/GenBank/DDBJ whole genome shotgun (WGS) entry which is preliminary data.</text>
</comment>
<gene>
    <name evidence="2" type="ORF">FSB78_00350</name>
</gene>
<dbReference type="OrthoDB" id="7594964at2"/>
<dbReference type="InterPro" id="IPR011250">
    <property type="entry name" value="OMP/PagP_B-barrel"/>
</dbReference>
<dbReference type="RefSeq" id="WP_147078969.1">
    <property type="nucleotide sequence ID" value="NZ_VOQR01000001.1"/>
</dbReference>
<dbReference type="SUPFAM" id="SSF56925">
    <property type="entry name" value="OMPA-like"/>
    <property type="match status" value="1"/>
</dbReference>
<sequence length="195" mass="20268">MKKLLLAAVATAFLVPVAASAQDSAPATTQDGSRAFGIEPYVGVMGGYEGFDSNPGAGIPTSRPGNRLKGGLVEGVAGVNVPLGPVFVGVEGNVAKGFTGSVDWEYGVHGRVGVRAGETGLFYGKVGYRWVNFDRYGENSRDYGSVSYGIGGEVGLKALGLDGLVKKEGIRLRTEISTTGNFHTVRPMAGVIAHF</sequence>
<keyword evidence="1" id="KW-0732">Signal</keyword>